<dbReference type="GO" id="GO:0006302">
    <property type="term" value="P:double-strand break repair"/>
    <property type="evidence" value="ECO:0007669"/>
    <property type="project" value="TreeGrafter"/>
</dbReference>
<evidence type="ECO:0000259" key="8">
    <source>
        <dbReference type="Pfam" id="PF11967"/>
    </source>
</evidence>
<evidence type="ECO:0000256" key="2">
    <source>
        <dbReference type="ARBA" id="ARBA00021310"/>
    </source>
</evidence>
<dbReference type="InterPro" id="IPR037278">
    <property type="entry name" value="ARFGAP/RecO"/>
</dbReference>
<organism evidence="9 10">
    <name type="scientific">Flavobacterium piscinae</name>
    <dbReference type="NCBI Taxonomy" id="2506424"/>
    <lineage>
        <taxon>Bacteria</taxon>
        <taxon>Pseudomonadati</taxon>
        <taxon>Bacteroidota</taxon>
        <taxon>Flavobacteriia</taxon>
        <taxon>Flavobacteriales</taxon>
        <taxon>Flavobacteriaceae</taxon>
        <taxon>Flavobacterium</taxon>
    </lineage>
</organism>
<evidence type="ECO:0000256" key="6">
    <source>
        <dbReference type="ARBA" id="ARBA00033409"/>
    </source>
</evidence>
<dbReference type="Gene3D" id="2.40.50.140">
    <property type="entry name" value="Nucleic acid-binding proteins"/>
    <property type="match status" value="1"/>
</dbReference>
<comment type="function">
    <text evidence="7">Involved in DNA repair and RecF pathway recombination.</text>
</comment>
<comment type="caution">
    <text evidence="9">The sequence shown here is derived from an EMBL/GenBank/DDBJ whole genome shotgun (WGS) entry which is preliminary data.</text>
</comment>
<evidence type="ECO:0000256" key="5">
    <source>
        <dbReference type="ARBA" id="ARBA00023204"/>
    </source>
</evidence>
<dbReference type="GO" id="GO:0043590">
    <property type="term" value="C:bacterial nucleoid"/>
    <property type="evidence" value="ECO:0007669"/>
    <property type="project" value="TreeGrafter"/>
</dbReference>
<dbReference type="InterPro" id="IPR042242">
    <property type="entry name" value="RecO_C"/>
</dbReference>
<sequence>MQVKTKALVISALKYQEKSLIVKCFTRTDGVKSYFVPNAFSSRKNQQKIAYFQPLTLLEIEATHKNQGKLEYFKEIRISQPYVTLPINVVKSSIVLFLSEVLHHCIQEEEKNEAFFDYLETALLWLDSHDEVANFHLILLLGMTRFLGFYPDISQQEAPFFELTEGVFTAYHGVSCLSEHETGLFKKLLSLKWSGDTKCFVAAERRVLLGILMDYYAFHLDGFRRPKSLEVLGEVFS</sequence>
<keyword evidence="5 7" id="KW-0234">DNA repair</keyword>
<protein>
    <recommendedName>
        <fullName evidence="2 7">DNA repair protein RecO</fullName>
    </recommendedName>
    <alternativeName>
        <fullName evidence="6 7">Recombination protein O</fullName>
    </alternativeName>
</protein>
<reference evidence="10" key="1">
    <citation type="submission" date="2019-01" db="EMBL/GenBank/DDBJ databases">
        <title>Cytophagaceae bacterium strain CAR-16.</title>
        <authorList>
            <person name="Chen W.-M."/>
        </authorList>
    </citation>
    <scope>NUCLEOTIDE SEQUENCE [LARGE SCALE GENOMIC DNA]</scope>
    <source>
        <strain evidence="10">ICH-30</strain>
    </source>
</reference>
<name>A0A4V1N4X6_9FLAO</name>
<gene>
    <name evidence="7 9" type="primary">recO</name>
    <name evidence="9" type="ORF">EQG68_04880</name>
</gene>
<comment type="similarity">
    <text evidence="1 7">Belongs to the RecO family.</text>
</comment>
<dbReference type="InterPro" id="IPR012340">
    <property type="entry name" value="NA-bd_OB-fold"/>
</dbReference>
<dbReference type="PANTHER" id="PTHR33991">
    <property type="entry name" value="DNA REPAIR PROTEIN RECO"/>
    <property type="match status" value="1"/>
</dbReference>
<dbReference type="Proteomes" id="UP000289734">
    <property type="component" value="Unassembled WGS sequence"/>
</dbReference>
<dbReference type="InterPro" id="IPR003717">
    <property type="entry name" value="RecO"/>
</dbReference>
<dbReference type="Pfam" id="PF11967">
    <property type="entry name" value="RecO_N"/>
    <property type="match status" value="1"/>
</dbReference>
<evidence type="ECO:0000256" key="4">
    <source>
        <dbReference type="ARBA" id="ARBA00023172"/>
    </source>
</evidence>
<dbReference type="OrthoDB" id="9789152at2"/>
<dbReference type="Pfam" id="PF02565">
    <property type="entry name" value="RecO_C"/>
    <property type="match status" value="1"/>
</dbReference>
<keyword evidence="4 7" id="KW-0233">DNA recombination</keyword>
<evidence type="ECO:0000313" key="10">
    <source>
        <dbReference type="Proteomes" id="UP000289734"/>
    </source>
</evidence>
<evidence type="ECO:0000313" key="9">
    <source>
        <dbReference type="EMBL" id="RXR33696.1"/>
    </source>
</evidence>
<dbReference type="InterPro" id="IPR022572">
    <property type="entry name" value="DNA_rep/recomb_RecO_N"/>
</dbReference>
<dbReference type="NCBIfam" id="TIGR00613">
    <property type="entry name" value="reco"/>
    <property type="match status" value="1"/>
</dbReference>
<keyword evidence="3 7" id="KW-0227">DNA damage</keyword>
<dbReference type="RefSeq" id="WP_129463795.1">
    <property type="nucleotide sequence ID" value="NZ_SBKQ01000004.1"/>
</dbReference>
<dbReference type="EMBL" id="SBKQ01000004">
    <property type="protein sequence ID" value="RXR33696.1"/>
    <property type="molecule type" value="Genomic_DNA"/>
</dbReference>
<evidence type="ECO:0000256" key="1">
    <source>
        <dbReference type="ARBA" id="ARBA00007452"/>
    </source>
</evidence>
<dbReference type="GO" id="GO:0006310">
    <property type="term" value="P:DNA recombination"/>
    <property type="evidence" value="ECO:0007669"/>
    <property type="project" value="UniProtKB-UniRule"/>
</dbReference>
<dbReference type="SUPFAM" id="SSF50249">
    <property type="entry name" value="Nucleic acid-binding proteins"/>
    <property type="match status" value="1"/>
</dbReference>
<dbReference type="SUPFAM" id="SSF57863">
    <property type="entry name" value="ArfGap/RecO-like zinc finger"/>
    <property type="match status" value="1"/>
</dbReference>
<keyword evidence="10" id="KW-1185">Reference proteome</keyword>
<dbReference type="PANTHER" id="PTHR33991:SF1">
    <property type="entry name" value="DNA REPAIR PROTEIN RECO"/>
    <property type="match status" value="1"/>
</dbReference>
<dbReference type="HAMAP" id="MF_00201">
    <property type="entry name" value="RecO"/>
    <property type="match status" value="1"/>
</dbReference>
<dbReference type="Gene3D" id="1.20.1440.120">
    <property type="entry name" value="Recombination protein O, C-terminal domain"/>
    <property type="match status" value="1"/>
</dbReference>
<feature type="domain" description="DNA replication/recombination mediator RecO N-terminal" evidence="8">
    <location>
        <begin position="1"/>
        <end position="82"/>
    </location>
</feature>
<dbReference type="AlphaFoldDB" id="A0A4V1N4X6"/>
<evidence type="ECO:0000256" key="3">
    <source>
        <dbReference type="ARBA" id="ARBA00022763"/>
    </source>
</evidence>
<evidence type="ECO:0000256" key="7">
    <source>
        <dbReference type="HAMAP-Rule" id="MF_00201"/>
    </source>
</evidence>
<accession>A0A4V1N4X6</accession>
<proteinExistence type="inferred from homology"/>